<name>A0A0D0BBH0_9AGAR</name>
<evidence type="ECO:0008006" key="3">
    <source>
        <dbReference type="Google" id="ProtNLM"/>
    </source>
</evidence>
<protein>
    <recommendedName>
        <fullName evidence="3">F-box domain-containing protein</fullName>
    </recommendedName>
</protein>
<gene>
    <name evidence="1" type="ORF">GYMLUDRAFT_251853</name>
</gene>
<evidence type="ECO:0000313" key="2">
    <source>
        <dbReference type="Proteomes" id="UP000053593"/>
    </source>
</evidence>
<organism evidence="1 2">
    <name type="scientific">Collybiopsis luxurians FD-317 M1</name>
    <dbReference type="NCBI Taxonomy" id="944289"/>
    <lineage>
        <taxon>Eukaryota</taxon>
        <taxon>Fungi</taxon>
        <taxon>Dikarya</taxon>
        <taxon>Basidiomycota</taxon>
        <taxon>Agaricomycotina</taxon>
        <taxon>Agaricomycetes</taxon>
        <taxon>Agaricomycetidae</taxon>
        <taxon>Agaricales</taxon>
        <taxon>Marasmiineae</taxon>
        <taxon>Omphalotaceae</taxon>
        <taxon>Collybiopsis</taxon>
        <taxon>Collybiopsis luxurians</taxon>
    </lineage>
</organism>
<dbReference type="EMBL" id="KN834857">
    <property type="protein sequence ID" value="KIK51721.1"/>
    <property type="molecule type" value="Genomic_DNA"/>
</dbReference>
<reference evidence="1 2" key="1">
    <citation type="submission" date="2014-04" db="EMBL/GenBank/DDBJ databases">
        <title>Evolutionary Origins and Diversification of the Mycorrhizal Mutualists.</title>
        <authorList>
            <consortium name="DOE Joint Genome Institute"/>
            <consortium name="Mycorrhizal Genomics Consortium"/>
            <person name="Kohler A."/>
            <person name="Kuo A."/>
            <person name="Nagy L.G."/>
            <person name="Floudas D."/>
            <person name="Copeland A."/>
            <person name="Barry K.W."/>
            <person name="Cichocki N."/>
            <person name="Veneault-Fourrey C."/>
            <person name="LaButti K."/>
            <person name="Lindquist E.A."/>
            <person name="Lipzen A."/>
            <person name="Lundell T."/>
            <person name="Morin E."/>
            <person name="Murat C."/>
            <person name="Riley R."/>
            <person name="Ohm R."/>
            <person name="Sun H."/>
            <person name="Tunlid A."/>
            <person name="Henrissat B."/>
            <person name="Grigoriev I.V."/>
            <person name="Hibbett D.S."/>
            <person name="Martin F."/>
        </authorList>
    </citation>
    <scope>NUCLEOTIDE SEQUENCE [LARGE SCALE GENOMIC DNA]</scope>
    <source>
        <strain evidence="1 2">FD-317 M1</strain>
    </source>
</reference>
<keyword evidence="2" id="KW-1185">Reference proteome</keyword>
<proteinExistence type="predicted"/>
<accession>A0A0D0BBH0</accession>
<dbReference type="HOGENOM" id="CLU_1563036_0_0_1"/>
<evidence type="ECO:0000313" key="1">
    <source>
        <dbReference type="EMBL" id="KIK51721.1"/>
    </source>
</evidence>
<dbReference type="AlphaFoldDB" id="A0A0D0BBH0"/>
<dbReference type="Proteomes" id="UP000053593">
    <property type="component" value="Unassembled WGS sequence"/>
</dbReference>
<sequence>MPSFNHLSNEFHNLIAGHLSDDSAALAALSSVDQSLCTFSNHHLYKEVKRLGGNVLSSASIQKLSFEFAILGCRGERTNATWLYPMLLRTMMLTSANVVQLMIVLNMSSHDSIQSFSRSLDCIHLLALCDLEIVIGQIRGPSGLEPLLDLATFLARHHTLERLEVSSSVHN</sequence>